<keyword evidence="3" id="KW-1185">Reference proteome</keyword>
<organism evidence="2 3">
    <name type="scientific">Paraflavisolibacter caeni</name>
    <dbReference type="NCBI Taxonomy" id="2982496"/>
    <lineage>
        <taxon>Bacteria</taxon>
        <taxon>Pseudomonadati</taxon>
        <taxon>Bacteroidota</taxon>
        <taxon>Chitinophagia</taxon>
        <taxon>Chitinophagales</taxon>
        <taxon>Chitinophagaceae</taxon>
        <taxon>Paraflavisolibacter</taxon>
    </lineage>
</organism>
<comment type="caution">
    <text evidence="2">The sequence shown here is derived from an EMBL/GenBank/DDBJ whole genome shotgun (WGS) entry which is preliminary data.</text>
</comment>
<reference evidence="2" key="2">
    <citation type="submission" date="2023-04" db="EMBL/GenBank/DDBJ databases">
        <title>Paracnuella aquatica gen. nov., sp. nov., a member of the family Chitinophagaceae isolated from a hot spring.</title>
        <authorList>
            <person name="Wang C."/>
        </authorList>
    </citation>
    <scope>NUCLEOTIDE SEQUENCE</scope>
    <source>
        <strain evidence="2">LB-8</strain>
    </source>
</reference>
<dbReference type="Proteomes" id="UP001155483">
    <property type="component" value="Unassembled WGS sequence"/>
</dbReference>
<name>A0A9X3BK02_9BACT</name>
<dbReference type="RefSeq" id="WP_279299370.1">
    <property type="nucleotide sequence ID" value="NZ_JAOTIF010000025.1"/>
</dbReference>
<evidence type="ECO:0000313" key="2">
    <source>
        <dbReference type="EMBL" id="MCU7551933.1"/>
    </source>
</evidence>
<reference evidence="2" key="1">
    <citation type="submission" date="2022-09" db="EMBL/GenBank/DDBJ databases">
        <authorList>
            <person name="Yuan C."/>
            <person name="Ke Z."/>
        </authorList>
    </citation>
    <scope>NUCLEOTIDE SEQUENCE</scope>
    <source>
        <strain evidence="2">LB-8</strain>
    </source>
</reference>
<keyword evidence="1" id="KW-0472">Membrane</keyword>
<accession>A0A9X3BK02</accession>
<gene>
    <name evidence="2" type="ORF">OCK74_22630</name>
</gene>
<dbReference type="InterPro" id="IPR008620">
    <property type="entry name" value="FixH"/>
</dbReference>
<dbReference type="EMBL" id="JAOTIF010000025">
    <property type="protein sequence ID" value="MCU7551933.1"/>
    <property type="molecule type" value="Genomic_DNA"/>
</dbReference>
<evidence type="ECO:0000313" key="3">
    <source>
        <dbReference type="Proteomes" id="UP001155483"/>
    </source>
</evidence>
<evidence type="ECO:0000256" key="1">
    <source>
        <dbReference type="SAM" id="Phobius"/>
    </source>
</evidence>
<proteinExistence type="predicted"/>
<dbReference type="AlphaFoldDB" id="A0A9X3BK02"/>
<keyword evidence="1" id="KW-0812">Transmembrane</keyword>
<sequence>MKITWGHKIAVVYLMFVAGILFLVFKANKESFDLVTNNYYEEELKFQDVIDQKQRASALSALPEVAYEAGEISIQFPQEFANKEVKGVVYLYRPSDAKKDIHQAFTVTGTKLKLALPTINPGLYDIKLSWQADGKTYFHELKKFF</sequence>
<dbReference type="Pfam" id="PF05751">
    <property type="entry name" value="FixH"/>
    <property type="match status" value="1"/>
</dbReference>
<feature type="transmembrane region" description="Helical" evidence="1">
    <location>
        <begin position="6"/>
        <end position="25"/>
    </location>
</feature>
<protein>
    <submittedName>
        <fullName evidence="2">FixH family protein</fullName>
    </submittedName>
</protein>
<keyword evidence="1" id="KW-1133">Transmembrane helix</keyword>